<dbReference type="Gene3D" id="2.60.120.260">
    <property type="entry name" value="Galactose-binding domain-like"/>
    <property type="match status" value="1"/>
</dbReference>
<dbReference type="EMBL" id="CP034235">
    <property type="protein sequence ID" value="QGQ93991.1"/>
    <property type="molecule type" value="Genomic_DNA"/>
</dbReference>
<proteinExistence type="predicted"/>
<evidence type="ECO:0000256" key="1">
    <source>
        <dbReference type="SAM" id="SignalP"/>
    </source>
</evidence>
<keyword evidence="1" id="KW-0732">Signal</keyword>
<evidence type="ECO:0000313" key="2">
    <source>
        <dbReference type="EMBL" id="QGQ93991.1"/>
    </source>
</evidence>
<dbReference type="RefSeq" id="WP_155698987.1">
    <property type="nucleotide sequence ID" value="NZ_CP034235.1"/>
</dbReference>
<gene>
    <name evidence="2" type="ORF">EHS13_03245</name>
</gene>
<sequence length="344" mass="37455">MKTLFYALIMAILVITGCSSKEEAAKSDSSTEPIQSTGDSTVDSTIAATTASDQPSFTQGLAKTINPGLLQCKGGRVSALGEIKSDDGKTWIVPSDVNTKLVDASDLSNGCNNVNSRSIEDVNLDKVPLTVIDADGVEITAYIFADNYFELFVNGKAVAKDPVPFTPFNASVVRFKAKYPITYAIKVVDWEENLGLGTEDNKGNNYHPGDAGIVISFSDGTVTDASWKAQNYYIAPLASKSDLVIETKAGKVVRSTPNASNEPKCEAQCYAAHFAIPENWFAVKFDDSTWPSATTYEERNVGVDNKSEYTNFASEFRKGKFIWTNNLNLDNEILLRRTVEQASK</sequence>
<dbReference type="OrthoDB" id="9797506at2"/>
<dbReference type="AlphaFoldDB" id="A0A6B8RBP6"/>
<organism evidence="2 3">
    <name type="scientific">Paenibacillus psychroresistens</name>
    <dbReference type="NCBI Taxonomy" id="1778678"/>
    <lineage>
        <taxon>Bacteria</taxon>
        <taxon>Bacillati</taxon>
        <taxon>Bacillota</taxon>
        <taxon>Bacilli</taxon>
        <taxon>Bacillales</taxon>
        <taxon>Paenibacillaceae</taxon>
        <taxon>Paenibacillus</taxon>
    </lineage>
</organism>
<evidence type="ECO:0000313" key="3">
    <source>
        <dbReference type="Proteomes" id="UP000426246"/>
    </source>
</evidence>
<protein>
    <submittedName>
        <fullName evidence="2">Uncharacterized protein</fullName>
    </submittedName>
</protein>
<accession>A0A6B8RBP6</accession>
<reference evidence="3" key="1">
    <citation type="submission" date="2018-11" db="EMBL/GenBank/DDBJ databases">
        <title>Complete genome sequence of Paenibacillus sp. ML311-T8.</title>
        <authorList>
            <person name="Nam Y.-D."/>
            <person name="Kang J."/>
            <person name="Chung W.-H."/>
            <person name="Park Y.S."/>
        </authorList>
    </citation>
    <scope>NUCLEOTIDE SEQUENCE [LARGE SCALE GENOMIC DNA]</scope>
    <source>
        <strain evidence="3">ML311-T8</strain>
    </source>
</reference>
<dbReference type="PROSITE" id="PS51257">
    <property type="entry name" value="PROKAR_LIPOPROTEIN"/>
    <property type="match status" value="1"/>
</dbReference>
<keyword evidence="3" id="KW-1185">Reference proteome</keyword>
<dbReference type="KEGG" id="ppsc:EHS13_03245"/>
<name>A0A6B8RBP6_9BACL</name>
<feature type="signal peptide" evidence="1">
    <location>
        <begin position="1"/>
        <end position="20"/>
    </location>
</feature>
<feature type="chain" id="PRO_5038853323" evidence="1">
    <location>
        <begin position="21"/>
        <end position="344"/>
    </location>
</feature>
<dbReference type="Proteomes" id="UP000426246">
    <property type="component" value="Chromosome"/>
</dbReference>